<name>D2PUV8_KRIFD</name>
<reference evidence="2 3" key="2">
    <citation type="journal article" date="2010" name="Stand. Genomic Sci.">
        <title>Complete genome sequence of Kribbella flavida type strain (IFO 14399).</title>
        <authorList>
            <person name="Pukall R."/>
            <person name="Lapidus A."/>
            <person name="Glavina Del Rio T."/>
            <person name="Copeland A."/>
            <person name="Tice H."/>
            <person name="Cheng J.-F."/>
            <person name="Lucas S."/>
            <person name="Chen F."/>
            <person name="Nolan M."/>
            <person name="LaButti K."/>
            <person name="Pati A."/>
            <person name="Ivanova N."/>
            <person name="Mavrommatis K."/>
            <person name="Mikhailova N."/>
            <person name="Pitluck S."/>
            <person name="Bruce D."/>
            <person name="Goodwin L."/>
            <person name="Land M."/>
            <person name="Hauser L."/>
            <person name="Chang Y.-J."/>
            <person name="Jeffries C.D."/>
            <person name="Chen A."/>
            <person name="Palaniappan K."/>
            <person name="Chain P."/>
            <person name="Rohde M."/>
            <person name="Goeker M."/>
            <person name="Bristow J."/>
            <person name="Eisen J.A."/>
            <person name="Markowitz V."/>
            <person name="Hugenholtz P."/>
            <person name="Kyrpides N.C."/>
            <person name="Klenk H.-P."/>
            <person name="Brettin T."/>
        </authorList>
    </citation>
    <scope>NUCLEOTIDE SEQUENCE [LARGE SCALE GENOMIC DNA]</scope>
    <source>
        <strain evidence="3">DSM 17836 / JCM 10339 / NBRC 14399</strain>
    </source>
</reference>
<dbReference type="InterPro" id="IPR013216">
    <property type="entry name" value="Methyltransf_11"/>
</dbReference>
<dbReference type="CDD" id="cd02440">
    <property type="entry name" value="AdoMet_MTases"/>
    <property type="match status" value="1"/>
</dbReference>
<dbReference type="Pfam" id="PF08241">
    <property type="entry name" value="Methyltransf_11"/>
    <property type="match status" value="1"/>
</dbReference>
<dbReference type="SUPFAM" id="SSF53335">
    <property type="entry name" value="S-adenosyl-L-methionine-dependent methyltransferases"/>
    <property type="match status" value="1"/>
</dbReference>
<organism evidence="2 3">
    <name type="scientific">Kribbella flavida (strain DSM 17836 / JCM 10339 / NBRC 14399)</name>
    <dbReference type="NCBI Taxonomy" id="479435"/>
    <lineage>
        <taxon>Bacteria</taxon>
        <taxon>Bacillati</taxon>
        <taxon>Actinomycetota</taxon>
        <taxon>Actinomycetes</taxon>
        <taxon>Propionibacteriales</taxon>
        <taxon>Kribbellaceae</taxon>
        <taxon>Kribbella</taxon>
    </lineage>
</organism>
<dbReference type="PANTHER" id="PTHR42912">
    <property type="entry name" value="METHYLTRANSFERASE"/>
    <property type="match status" value="1"/>
</dbReference>
<dbReference type="GO" id="GO:0008757">
    <property type="term" value="F:S-adenosylmethionine-dependent methyltransferase activity"/>
    <property type="evidence" value="ECO:0007669"/>
    <property type="project" value="InterPro"/>
</dbReference>
<feature type="domain" description="Methyltransferase type 11" evidence="1">
    <location>
        <begin position="50"/>
        <end position="139"/>
    </location>
</feature>
<dbReference type="Gene3D" id="3.40.50.150">
    <property type="entry name" value="Vaccinia Virus protein VP39"/>
    <property type="match status" value="1"/>
</dbReference>
<dbReference type="HOGENOM" id="CLU_070643_1_0_11"/>
<dbReference type="RefSeq" id="WP_012919980.1">
    <property type="nucleotide sequence ID" value="NC_013729.1"/>
</dbReference>
<dbReference type="InterPro" id="IPR029063">
    <property type="entry name" value="SAM-dependent_MTases_sf"/>
</dbReference>
<dbReference type="STRING" id="479435.Kfla_2348"/>
<dbReference type="Proteomes" id="UP000007967">
    <property type="component" value="Chromosome"/>
</dbReference>
<dbReference type="EMBL" id="CP001736">
    <property type="protein sequence ID" value="ADB31424.1"/>
    <property type="molecule type" value="Genomic_DNA"/>
</dbReference>
<sequence>MTRPSEHATAQYAGSDARLRARMAVHEYGTNPQNWFAWLAERLDVRGDVLEVGAGTGKLWSEVPYDGARLTLTDFSEAMCAELRRVPRAVVRQADATDLPFDDASFDLVIANQMLYHLDDPSAALAEFARVLRPGGRLVAAVNGQDHMDDLRALGRVIGRPGLIRGLVMNDVVAETVGPLVAEHFSDVAVERYPSDLQIPTVEPVLDYLNSLTTSSLTADEQAAVRDVVQTRIDADGYFFVRKHVVLVTARG</sequence>
<dbReference type="eggNOG" id="COG2226">
    <property type="taxonomic scope" value="Bacteria"/>
</dbReference>
<evidence type="ECO:0000313" key="3">
    <source>
        <dbReference type="Proteomes" id="UP000007967"/>
    </source>
</evidence>
<evidence type="ECO:0000259" key="1">
    <source>
        <dbReference type="Pfam" id="PF08241"/>
    </source>
</evidence>
<accession>D2PUV8</accession>
<dbReference type="InterPro" id="IPR050508">
    <property type="entry name" value="Methyltransf_Superfamily"/>
</dbReference>
<gene>
    <name evidence="2" type="ordered locus">Kfla_2348</name>
</gene>
<dbReference type="AlphaFoldDB" id="D2PUV8"/>
<evidence type="ECO:0000313" key="2">
    <source>
        <dbReference type="EMBL" id="ADB31424.1"/>
    </source>
</evidence>
<dbReference type="GO" id="GO:0032259">
    <property type="term" value="P:methylation"/>
    <property type="evidence" value="ECO:0007669"/>
    <property type="project" value="UniProtKB-KW"/>
</dbReference>
<keyword evidence="2" id="KW-0489">Methyltransferase</keyword>
<keyword evidence="3" id="KW-1185">Reference proteome</keyword>
<proteinExistence type="predicted"/>
<reference evidence="3" key="1">
    <citation type="submission" date="2009-09" db="EMBL/GenBank/DDBJ databases">
        <title>The complete genome of Kribbella flavida DSM 17836.</title>
        <authorList>
            <consortium name="US DOE Joint Genome Institute (JGI-PGF)"/>
            <person name="Lucas S."/>
            <person name="Copeland A."/>
            <person name="Lapidus A."/>
            <person name="Glavina del Rio T."/>
            <person name="Dalin E."/>
            <person name="Tice H."/>
            <person name="Bruce D."/>
            <person name="Goodwin L."/>
            <person name="Pitluck S."/>
            <person name="Kyrpides N."/>
            <person name="Mavromatis K."/>
            <person name="Ivanova N."/>
            <person name="Saunders E."/>
            <person name="Brettin T."/>
            <person name="Detter J.C."/>
            <person name="Han C."/>
            <person name="Larimer F."/>
            <person name="Land M."/>
            <person name="Hauser L."/>
            <person name="Markowitz V."/>
            <person name="Cheng J.-F."/>
            <person name="Hugenholtz P."/>
            <person name="Woyke T."/>
            <person name="Wu D."/>
            <person name="Pukall R."/>
            <person name="Klenk H.-P."/>
            <person name="Eisen J.A."/>
        </authorList>
    </citation>
    <scope>NUCLEOTIDE SEQUENCE [LARGE SCALE GENOMIC DNA]</scope>
    <source>
        <strain evidence="3">DSM 17836 / JCM 10339 / NBRC 14399</strain>
    </source>
</reference>
<dbReference type="KEGG" id="kfl:Kfla_2348"/>
<keyword evidence="2" id="KW-0808">Transferase</keyword>
<protein>
    <submittedName>
        <fullName evidence="2">Methyltransferase type 11</fullName>
    </submittedName>
</protein>